<keyword evidence="2" id="KW-0238">DNA-binding</keyword>
<evidence type="ECO:0000256" key="1">
    <source>
        <dbReference type="ARBA" id="ARBA00023015"/>
    </source>
</evidence>
<accession>A0A8E2WBR6</accession>
<proteinExistence type="predicted"/>
<dbReference type="PROSITE" id="PS50987">
    <property type="entry name" value="HTH_ARSR_2"/>
    <property type="match status" value="1"/>
</dbReference>
<sequence>MTYALTMIEAEIFRALADPTRRAVFERLAAGEMSVSELRTGMTVSQPAVSQHLAVLRGAGLVVERRAGRNAFYRADPQGLAPLLSWIERYRTFWPERIERLKAVLKDMDQ</sequence>
<dbReference type="CDD" id="cd00090">
    <property type="entry name" value="HTH_ARSR"/>
    <property type="match status" value="1"/>
</dbReference>
<evidence type="ECO:0000256" key="2">
    <source>
        <dbReference type="ARBA" id="ARBA00023125"/>
    </source>
</evidence>
<dbReference type="InterPro" id="IPR011991">
    <property type="entry name" value="ArsR-like_HTH"/>
</dbReference>
<keyword evidence="3" id="KW-0804">Transcription</keyword>
<dbReference type="InterPro" id="IPR036388">
    <property type="entry name" value="WH-like_DNA-bd_sf"/>
</dbReference>
<dbReference type="Gene3D" id="1.10.10.10">
    <property type="entry name" value="Winged helix-like DNA-binding domain superfamily/Winged helix DNA-binding domain"/>
    <property type="match status" value="1"/>
</dbReference>
<dbReference type="NCBIfam" id="NF033788">
    <property type="entry name" value="HTH_metalloreg"/>
    <property type="match status" value="1"/>
</dbReference>
<evidence type="ECO:0000256" key="3">
    <source>
        <dbReference type="ARBA" id="ARBA00023163"/>
    </source>
</evidence>
<organism evidence="5 6">
    <name type="scientific">Rhizobium loti</name>
    <name type="common">Mesorhizobium loti</name>
    <dbReference type="NCBI Taxonomy" id="381"/>
    <lineage>
        <taxon>Bacteria</taxon>
        <taxon>Pseudomonadati</taxon>
        <taxon>Pseudomonadota</taxon>
        <taxon>Alphaproteobacteria</taxon>
        <taxon>Hyphomicrobiales</taxon>
        <taxon>Phyllobacteriaceae</taxon>
        <taxon>Mesorhizobium</taxon>
    </lineage>
</organism>
<evidence type="ECO:0000259" key="4">
    <source>
        <dbReference type="PROSITE" id="PS50987"/>
    </source>
</evidence>
<dbReference type="Proteomes" id="UP000245631">
    <property type="component" value="Unassembled WGS sequence"/>
</dbReference>
<dbReference type="FunFam" id="1.10.10.10:FF:000496">
    <property type="entry name" value="ArsR family transcriptional regulator"/>
    <property type="match status" value="1"/>
</dbReference>
<dbReference type="Pfam" id="PF12840">
    <property type="entry name" value="HTH_20"/>
    <property type="match status" value="1"/>
</dbReference>
<dbReference type="PRINTS" id="PR00778">
    <property type="entry name" value="HTHARSR"/>
</dbReference>
<dbReference type="PANTHER" id="PTHR33154:SF33">
    <property type="entry name" value="TRANSCRIPTIONAL REPRESSOR SDPR"/>
    <property type="match status" value="1"/>
</dbReference>
<dbReference type="GO" id="GO:0003677">
    <property type="term" value="F:DNA binding"/>
    <property type="evidence" value="ECO:0007669"/>
    <property type="project" value="UniProtKB-KW"/>
</dbReference>
<dbReference type="InterPro" id="IPR001845">
    <property type="entry name" value="HTH_ArsR_DNA-bd_dom"/>
</dbReference>
<feature type="domain" description="HTH arsR-type" evidence="4">
    <location>
        <begin position="1"/>
        <end position="95"/>
    </location>
</feature>
<keyword evidence="1" id="KW-0805">Transcription regulation</keyword>
<dbReference type="PANTHER" id="PTHR33154">
    <property type="entry name" value="TRANSCRIPTIONAL REGULATOR, ARSR FAMILY"/>
    <property type="match status" value="1"/>
</dbReference>
<dbReference type="AlphaFoldDB" id="A0A8E2WBR6"/>
<evidence type="ECO:0000313" key="6">
    <source>
        <dbReference type="Proteomes" id="UP000245631"/>
    </source>
</evidence>
<evidence type="ECO:0000313" key="5">
    <source>
        <dbReference type="EMBL" id="PWJ89176.1"/>
    </source>
</evidence>
<dbReference type="EMBL" id="QGGH01000008">
    <property type="protein sequence ID" value="PWJ89176.1"/>
    <property type="molecule type" value="Genomic_DNA"/>
</dbReference>
<gene>
    <name evidence="5" type="ORF">C8D77_108121</name>
</gene>
<dbReference type="GO" id="GO:0003700">
    <property type="term" value="F:DNA-binding transcription factor activity"/>
    <property type="evidence" value="ECO:0007669"/>
    <property type="project" value="InterPro"/>
</dbReference>
<dbReference type="SUPFAM" id="SSF46785">
    <property type="entry name" value="Winged helix' DNA-binding domain"/>
    <property type="match status" value="1"/>
</dbReference>
<reference evidence="5 6" key="1">
    <citation type="submission" date="2018-05" db="EMBL/GenBank/DDBJ databases">
        <title>Genomic Encyclopedia of Type Strains, Phase IV (KMG-IV): sequencing the most valuable type-strain genomes for metagenomic binning, comparative biology and taxonomic classification.</title>
        <authorList>
            <person name="Goeker M."/>
        </authorList>
    </citation>
    <scope>NUCLEOTIDE SEQUENCE [LARGE SCALE GENOMIC DNA]</scope>
    <source>
        <strain evidence="5 6">DSM 2626</strain>
    </source>
</reference>
<comment type="caution">
    <text evidence="5">The sequence shown here is derived from an EMBL/GenBank/DDBJ whole genome shotgun (WGS) entry which is preliminary data.</text>
</comment>
<protein>
    <submittedName>
        <fullName evidence="5">ArsR family transcriptional regulator</fullName>
    </submittedName>
</protein>
<name>A0A8E2WBR6_RHILI</name>
<dbReference type="SMART" id="SM00418">
    <property type="entry name" value="HTH_ARSR"/>
    <property type="match status" value="1"/>
</dbReference>
<dbReference type="InterPro" id="IPR051081">
    <property type="entry name" value="HTH_MetalResp_TranReg"/>
</dbReference>
<dbReference type="InterPro" id="IPR036390">
    <property type="entry name" value="WH_DNA-bd_sf"/>
</dbReference>